<keyword evidence="7" id="KW-1133">Transmembrane helix</keyword>
<dbReference type="PANTHER" id="PTHR48043:SF143">
    <property type="entry name" value="UDP-GLUCURONOSYLTRANSFERASE"/>
    <property type="match status" value="1"/>
</dbReference>
<name>A0A7E4URZ0_PANRE</name>
<dbReference type="PANTHER" id="PTHR48043">
    <property type="entry name" value="EG:EG0003.4 PROTEIN-RELATED"/>
    <property type="match status" value="1"/>
</dbReference>
<dbReference type="Gene3D" id="3.40.50.2000">
    <property type="entry name" value="Glycogen Phosphorylase B"/>
    <property type="match status" value="1"/>
</dbReference>
<dbReference type="Proteomes" id="UP000492821">
    <property type="component" value="Unassembled WGS sequence"/>
</dbReference>
<dbReference type="GO" id="GO:0015020">
    <property type="term" value="F:glucuronosyltransferase activity"/>
    <property type="evidence" value="ECO:0007669"/>
    <property type="project" value="UniProtKB-EC"/>
</dbReference>
<dbReference type="Pfam" id="PF00201">
    <property type="entry name" value="UDPGT"/>
    <property type="match status" value="1"/>
</dbReference>
<dbReference type="EC" id="2.4.1.17" evidence="2"/>
<evidence type="ECO:0000256" key="7">
    <source>
        <dbReference type="SAM" id="Phobius"/>
    </source>
</evidence>
<dbReference type="CDD" id="cd03784">
    <property type="entry name" value="GT1_Gtf-like"/>
    <property type="match status" value="1"/>
</dbReference>
<protein>
    <recommendedName>
        <fullName evidence="2">glucuronosyltransferase</fullName>
        <ecNumber evidence="2">2.4.1.17</ecNumber>
    </recommendedName>
</protein>
<evidence type="ECO:0000313" key="9">
    <source>
        <dbReference type="WBParaSite" id="Pan_g12122.t1"/>
    </source>
</evidence>
<evidence type="ECO:0000256" key="6">
    <source>
        <dbReference type="RuleBase" id="RU003718"/>
    </source>
</evidence>
<feature type="transmembrane region" description="Helical" evidence="7">
    <location>
        <begin position="529"/>
        <end position="552"/>
    </location>
</feature>
<keyword evidence="8" id="KW-1185">Reference proteome</keyword>
<evidence type="ECO:0000256" key="1">
    <source>
        <dbReference type="ARBA" id="ARBA00009995"/>
    </source>
</evidence>
<dbReference type="SUPFAM" id="SSF53756">
    <property type="entry name" value="UDP-Glycosyltransferase/glycogen phosphorylase"/>
    <property type="match status" value="1"/>
</dbReference>
<keyword evidence="7" id="KW-0472">Membrane</keyword>
<proteinExistence type="inferred from homology"/>
<keyword evidence="7" id="KW-0812">Transmembrane</keyword>
<reference evidence="9" key="2">
    <citation type="submission" date="2020-10" db="UniProtKB">
        <authorList>
            <consortium name="WormBaseParasite"/>
        </authorList>
    </citation>
    <scope>IDENTIFICATION</scope>
</reference>
<dbReference type="InterPro" id="IPR002213">
    <property type="entry name" value="UDP_glucos_trans"/>
</dbReference>
<evidence type="ECO:0000256" key="3">
    <source>
        <dbReference type="ARBA" id="ARBA00022676"/>
    </source>
</evidence>
<dbReference type="WBParaSite" id="Pan_g12122.t1">
    <property type="protein sequence ID" value="Pan_g12122.t1"/>
    <property type="gene ID" value="Pan_g12122"/>
</dbReference>
<evidence type="ECO:0000313" key="8">
    <source>
        <dbReference type="Proteomes" id="UP000492821"/>
    </source>
</evidence>
<dbReference type="InterPro" id="IPR050271">
    <property type="entry name" value="UDP-glycosyltransferase"/>
</dbReference>
<sequence length="564" mass="63166">MSILNDCAVVGSIFSSSISRTRFLALLNMLNFKALKFLPKVPLLCIFLVISTIVQNGNAAKILLYTPSISPSHIVMSGRMADILIDAGHDVVLFIPEYDPAVTLNGTKKAKIWRMENISTAYLDGVEQFGPSVLKENYLSVRERLIFEDAIGDMCSAIMARHKDLDIIRDYKFDIVFTEMIDLCGLGIMRYLGIPIHIWHSTTPLHDTVSYLLGVPMPYSYVPSVEENFVGPKMTFSERAWNTYMHFVAMKCHYYGTDKATAAIRKYAGPNFPNVRDIAAESTLAFVNSDEFMDQARPILHKTVYIGGLGIHDVKPVAEPFLSILNQAEKGVILFSFGTIVPTTTLSHQLKTDIVNLFSEFDGYHFIVKIDKDDTEFAELANSAKNVITTSWMPQADILGHPKLKLFITHGGFNGLLETVIRGVPIVAVPYFADQFRNAKVAEHRGIGRVIEKQKLSKETLKTAIHAVLNDPKYSANSKRLSRLIKNKPFKPQEVFVKWVNFVAENGALPELTPEGAHMNFFTYFNLDVFIVAASIPLLIVGFIVFVVKKVFYRSTVTSSKKTD</sequence>
<organism evidence="8 9">
    <name type="scientific">Panagrellus redivivus</name>
    <name type="common">Microworm</name>
    <dbReference type="NCBI Taxonomy" id="6233"/>
    <lineage>
        <taxon>Eukaryota</taxon>
        <taxon>Metazoa</taxon>
        <taxon>Ecdysozoa</taxon>
        <taxon>Nematoda</taxon>
        <taxon>Chromadorea</taxon>
        <taxon>Rhabditida</taxon>
        <taxon>Tylenchina</taxon>
        <taxon>Panagrolaimomorpha</taxon>
        <taxon>Panagrolaimoidea</taxon>
        <taxon>Panagrolaimidae</taxon>
        <taxon>Panagrellus</taxon>
    </lineage>
</organism>
<comment type="similarity">
    <text evidence="1 6">Belongs to the UDP-glycosyltransferase family.</text>
</comment>
<accession>A0A7E4URZ0</accession>
<keyword evidence="4 6" id="KW-0808">Transferase</keyword>
<comment type="catalytic activity">
    <reaction evidence="5">
        <text>glucuronate acceptor + UDP-alpha-D-glucuronate = acceptor beta-D-glucuronoside + UDP + H(+)</text>
        <dbReference type="Rhea" id="RHEA:21032"/>
        <dbReference type="ChEBI" id="CHEBI:15378"/>
        <dbReference type="ChEBI" id="CHEBI:58052"/>
        <dbReference type="ChEBI" id="CHEBI:58223"/>
        <dbReference type="ChEBI" id="CHEBI:132367"/>
        <dbReference type="ChEBI" id="CHEBI:132368"/>
        <dbReference type="EC" id="2.4.1.17"/>
    </reaction>
</comment>
<evidence type="ECO:0000256" key="4">
    <source>
        <dbReference type="ARBA" id="ARBA00022679"/>
    </source>
</evidence>
<dbReference type="InterPro" id="IPR035595">
    <property type="entry name" value="UDP_glycos_trans_CS"/>
</dbReference>
<evidence type="ECO:0000256" key="2">
    <source>
        <dbReference type="ARBA" id="ARBA00012544"/>
    </source>
</evidence>
<dbReference type="AlphaFoldDB" id="A0A7E4URZ0"/>
<keyword evidence="3 6" id="KW-0328">Glycosyltransferase</keyword>
<evidence type="ECO:0000256" key="5">
    <source>
        <dbReference type="ARBA" id="ARBA00047475"/>
    </source>
</evidence>
<dbReference type="PROSITE" id="PS00375">
    <property type="entry name" value="UDPGT"/>
    <property type="match status" value="1"/>
</dbReference>
<dbReference type="FunFam" id="3.40.50.2000:FF:000021">
    <property type="entry name" value="UDP-glucuronosyltransferase"/>
    <property type="match status" value="1"/>
</dbReference>
<reference evidence="8" key="1">
    <citation type="journal article" date="2013" name="Genetics">
        <title>The draft genome and transcriptome of Panagrellus redivivus are shaped by the harsh demands of a free-living lifestyle.</title>
        <authorList>
            <person name="Srinivasan J."/>
            <person name="Dillman A.R."/>
            <person name="Macchietto M.G."/>
            <person name="Heikkinen L."/>
            <person name="Lakso M."/>
            <person name="Fracchia K.M."/>
            <person name="Antoshechkin I."/>
            <person name="Mortazavi A."/>
            <person name="Wong G."/>
            <person name="Sternberg P.W."/>
        </authorList>
    </citation>
    <scope>NUCLEOTIDE SEQUENCE [LARGE SCALE GENOMIC DNA]</scope>
    <source>
        <strain evidence="8">MT8872</strain>
    </source>
</reference>